<reference evidence="2 3" key="1">
    <citation type="journal article" date="2017" name="Antonie Van Leeuwenhoek">
        <title>Rhizobium rhizosphaerae sp. nov., a novel species isolated from rice rhizosphere.</title>
        <authorList>
            <person name="Zhao J.J."/>
            <person name="Zhang J."/>
            <person name="Zhang R.J."/>
            <person name="Zhang C.W."/>
            <person name="Yin H.Q."/>
            <person name="Zhang X.X."/>
        </authorList>
    </citation>
    <scope>NUCLEOTIDE SEQUENCE [LARGE SCALE GENOMIC DNA]</scope>
    <source>
        <strain evidence="2 3">BSs20135</strain>
    </source>
</reference>
<dbReference type="AlphaFoldDB" id="K6Z9F2"/>
<dbReference type="Gene3D" id="3.40.50.150">
    <property type="entry name" value="Vaccinia Virus protein VP39"/>
    <property type="match status" value="1"/>
</dbReference>
<dbReference type="CDD" id="cd02440">
    <property type="entry name" value="AdoMet_MTases"/>
    <property type="match status" value="1"/>
</dbReference>
<evidence type="ECO:0000259" key="1">
    <source>
        <dbReference type="Pfam" id="PF08242"/>
    </source>
</evidence>
<dbReference type="EMBL" id="BAEO01000047">
    <property type="protein sequence ID" value="GAC20080.1"/>
    <property type="molecule type" value="Genomic_DNA"/>
</dbReference>
<evidence type="ECO:0000313" key="2">
    <source>
        <dbReference type="EMBL" id="GAC20080.1"/>
    </source>
</evidence>
<keyword evidence="3" id="KW-1185">Reference proteome</keyword>
<proteinExistence type="predicted"/>
<sequence length="213" mass="25312">MKNKNYKSIVEHYEDCLDEHGDNHHGVDWPNKKDALKRYEVMLDVIPKNELTSSNKLLDFGCGAAHLLEFVLKQEKYKNVVDYSGADLSEKFISLSKDKFPNINFYRFDLLDMDLSTLPKFDYVVLNGVFTEKRELTFSEMWSYFQEMIKRVFLITNKGIAFNVMSKAVDWEREELFHLPTDQLIDFLTKEVSRNFIIRNDYGLYEYTVYIYK</sequence>
<dbReference type="Proteomes" id="UP000006327">
    <property type="component" value="Unassembled WGS sequence"/>
</dbReference>
<dbReference type="STRING" id="493475.GARC_3121"/>
<dbReference type="OrthoDB" id="9800454at2"/>
<dbReference type="eggNOG" id="COG2813">
    <property type="taxonomic scope" value="Bacteria"/>
</dbReference>
<dbReference type="RefSeq" id="WP_007621654.1">
    <property type="nucleotide sequence ID" value="NZ_BAEO01000047.1"/>
</dbReference>
<protein>
    <recommendedName>
        <fullName evidence="1">Methyltransferase type 12 domain-containing protein</fullName>
    </recommendedName>
</protein>
<name>K6Z9F2_9ALTE</name>
<feature type="domain" description="Methyltransferase type 12" evidence="1">
    <location>
        <begin position="58"/>
        <end position="132"/>
    </location>
</feature>
<dbReference type="SUPFAM" id="SSF53335">
    <property type="entry name" value="S-adenosyl-L-methionine-dependent methyltransferases"/>
    <property type="match status" value="1"/>
</dbReference>
<dbReference type="InterPro" id="IPR013217">
    <property type="entry name" value="Methyltransf_12"/>
</dbReference>
<dbReference type="Pfam" id="PF08242">
    <property type="entry name" value="Methyltransf_12"/>
    <property type="match status" value="1"/>
</dbReference>
<dbReference type="InterPro" id="IPR029063">
    <property type="entry name" value="SAM-dependent_MTases_sf"/>
</dbReference>
<evidence type="ECO:0000313" key="3">
    <source>
        <dbReference type="Proteomes" id="UP000006327"/>
    </source>
</evidence>
<accession>K6Z9F2</accession>
<organism evidence="2 3">
    <name type="scientific">Paraglaciecola arctica BSs20135</name>
    <dbReference type="NCBI Taxonomy" id="493475"/>
    <lineage>
        <taxon>Bacteria</taxon>
        <taxon>Pseudomonadati</taxon>
        <taxon>Pseudomonadota</taxon>
        <taxon>Gammaproteobacteria</taxon>
        <taxon>Alteromonadales</taxon>
        <taxon>Alteromonadaceae</taxon>
        <taxon>Paraglaciecola</taxon>
    </lineage>
</organism>
<comment type="caution">
    <text evidence="2">The sequence shown here is derived from an EMBL/GenBank/DDBJ whole genome shotgun (WGS) entry which is preliminary data.</text>
</comment>
<gene>
    <name evidence="2" type="ORF">GARC_3121</name>
</gene>